<proteinExistence type="inferred from homology"/>
<organism evidence="8 9">
    <name type="scientific">Lyngbya confervoides BDU141951</name>
    <dbReference type="NCBI Taxonomy" id="1574623"/>
    <lineage>
        <taxon>Bacteria</taxon>
        <taxon>Bacillati</taxon>
        <taxon>Cyanobacteriota</taxon>
        <taxon>Cyanophyceae</taxon>
        <taxon>Oscillatoriophycideae</taxon>
        <taxon>Oscillatoriales</taxon>
        <taxon>Microcoleaceae</taxon>
        <taxon>Lyngbya</taxon>
    </lineage>
</organism>
<dbReference type="Pfam" id="PF23024">
    <property type="entry name" value="AMP-dom_DIP2-like"/>
    <property type="match status" value="1"/>
</dbReference>
<dbReference type="InterPro" id="IPR045851">
    <property type="entry name" value="AMP-bd_C_sf"/>
</dbReference>
<dbReference type="PANTHER" id="PTHR22754">
    <property type="entry name" value="DISCO-INTERACTING PROTEIN 2 DIP2 -RELATED"/>
    <property type="match status" value="1"/>
</dbReference>
<dbReference type="FunFam" id="3.40.50.12780:FF:000013">
    <property type="entry name" value="Long-chain-fatty-acid--AMP ligase FadD32"/>
    <property type="match status" value="1"/>
</dbReference>
<keyword evidence="3" id="KW-0276">Fatty acid metabolism</keyword>
<keyword evidence="4" id="KW-0443">Lipid metabolism</keyword>
<dbReference type="Pfam" id="PF00501">
    <property type="entry name" value="AMP-binding"/>
    <property type="match status" value="1"/>
</dbReference>
<keyword evidence="2 8" id="KW-0436">Ligase</keyword>
<protein>
    <submittedName>
        <fullName evidence="8">Fatty acyl-AMP ligase</fullName>
    </submittedName>
</protein>
<dbReference type="InterPro" id="IPR040097">
    <property type="entry name" value="FAAL/FAAC"/>
</dbReference>
<dbReference type="InterPro" id="IPR020845">
    <property type="entry name" value="AMP-binding_CS"/>
</dbReference>
<feature type="region of interest" description="Disordered" evidence="5">
    <location>
        <begin position="374"/>
        <end position="393"/>
    </location>
</feature>
<dbReference type="EMBL" id="JTHE03000109">
    <property type="protein sequence ID" value="MCM1984977.1"/>
    <property type="molecule type" value="Genomic_DNA"/>
</dbReference>
<dbReference type="AlphaFoldDB" id="A0ABD4T855"/>
<evidence type="ECO:0000259" key="6">
    <source>
        <dbReference type="Pfam" id="PF00501"/>
    </source>
</evidence>
<evidence type="ECO:0000313" key="8">
    <source>
        <dbReference type="EMBL" id="MCM1984977.1"/>
    </source>
</evidence>
<dbReference type="InterPro" id="IPR000873">
    <property type="entry name" value="AMP-dep_synth/lig_dom"/>
</dbReference>
<feature type="domain" description="AMP-binding enzyme C-terminal" evidence="7">
    <location>
        <begin position="480"/>
        <end position="595"/>
    </location>
</feature>
<accession>A0ABD4T855</accession>
<feature type="domain" description="AMP-dependent synthetase/ligase" evidence="6">
    <location>
        <begin position="23"/>
        <end position="437"/>
    </location>
</feature>
<dbReference type="InterPro" id="IPR042099">
    <property type="entry name" value="ANL_N_sf"/>
</dbReference>
<dbReference type="GO" id="GO:0016874">
    <property type="term" value="F:ligase activity"/>
    <property type="evidence" value="ECO:0007669"/>
    <property type="project" value="UniProtKB-KW"/>
</dbReference>
<dbReference type="PROSITE" id="PS00455">
    <property type="entry name" value="AMP_BINDING"/>
    <property type="match status" value="1"/>
</dbReference>
<dbReference type="Gene3D" id="3.30.300.30">
    <property type="match status" value="1"/>
</dbReference>
<dbReference type="CDD" id="cd05931">
    <property type="entry name" value="FAAL"/>
    <property type="match status" value="1"/>
</dbReference>
<dbReference type="GO" id="GO:0008610">
    <property type="term" value="P:lipid biosynthetic process"/>
    <property type="evidence" value="ECO:0007669"/>
    <property type="project" value="UniProtKB-ARBA"/>
</dbReference>
<evidence type="ECO:0000313" key="9">
    <source>
        <dbReference type="Proteomes" id="UP000031561"/>
    </source>
</evidence>
<dbReference type="GO" id="GO:0006631">
    <property type="term" value="P:fatty acid metabolic process"/>
    <property type="evidence" value="ECO:0007669"/>
    <property type="project" value="UniProtKB-KW"/>
</dbReference>
<dbReference type="Gene3D" id="3.40.50.12780">
    <property type="entry name" value="N-terminal domain of ligase-like"/>
    <property type="match status" value="1"/>
</dbReference>
<feature type="compositionally biased region" description="Polar residues" evidence="5">
    <location>
        <begin position="374"/>
        <end position="387"/>
    </location>
</feature>
<evidence type="ECO:0000256" key="2">
    <source>
        <dbReference type="ARBA" id="ARBA00022598"/>
    </source>
</evidence>
<evidence type="ECO:0000256" key="4">
    <source>
        <dbReference type="ARBA" id="ARBA00023098"/>
    </source>
</evidence>
<evidence type="ECO:0000256" key="3">
    <source>
        <dbReference type="ARBA" id="ARBA00022832"/>
    </source>
</evidence>
<name>A0ABD4T855_9CYAN</name>
<evidence type="ECO:0000259" key="7">
    <source>
        <dbReference type="Pfam" id="PF23024"/>
    </source>
</evidence>
<dbReference type="PANTHER" id="PTHR22754:SF32">
    <property type="entry name" value="DISCO-INTERACTING PROTEIN 2"/>
    <property type="match status" value="1"/>
</dbReference>
<dbReference type="GO" id="GO:0071766">
    <property type="term" value="P:Actinobacterium-type cell wall biogenesis"/>
    <property type="evidence" value="ECO:0007669"/>
    <property type="project" value="UniProtKB-ARBA"/>
</dbReference>
<evidence type="ECO:0000256" key="5">
    <source>
        <dbReference type="SAM" id="MobiDB-lite"/>
    </source>
</evidence>
<comment type="similarity">
    <text evidence="1">Belongs to the ATP-dependent AMP-binding enzyme family.</text>
</comment>
<dbReference type="InterPro" id="IPR025110">
    <property type="entry name" value="AMP-bd_C"/>
</dbReference>
<dbReference type="RefSeq" id="WP_166277556.1">
    <property type="nucleotide sequence ID" value="NZ_JTHE03000109.1"/>
</dbReference>
<dbReference type="SUPFAM" id="SSF56801">
    <property type="entry name" value="Acetyl-CoA synthetase-like"/>
    <property type="match status" value="1"/>
</dbReference>
<gene>
    <name evidence="8" type="ORF">QQ91_0019335</name>
</gene>
<dbReference type="Proteomes" id="UP000031561">
    <property type="component" value="Unassembled WGS sequence"/>
</dbReference>
<reference evidence="8 9" key="1">
    <citation type="journal article" date="2015" name="Genome Announc.">
        <title>Draft Genome Sequence of Filamentous Marine Cyanobacterium Lyngbya confervoides Strain BDU141951.</title>
        <authorList>
            <person name="Chandrababunaidu M.M."/>
            <person name="Sen D."/>
            <person name="Tripathy S."/>
        </authorList>
    </citation>
    <scope>NUCLEOTIDE SEQUENCE [LARGE SCALE GENOMIC DNA]</scope>
    <source>
        <strain evidence="8 9">BDU141951</strain>
    </source>
</reference>
<comment type="caution">
    <text evidence="8">The sequence shown here is derived from an EMBL/GenBank/DDBJ whole genome shotgun (WGS) entry which is preliminary data.</text>
</comment>
<keyword evidence="9" id="KW-1185">Reference proteome</keyword>
<sequence length="619" mass="68346">MDFNPVGLPSDWKQIPSLVDLLRYRAQDQPDVCAYRFLKDGEKEVGSLTFEMLDNQARAIAAHLQSRGATGQNVLLTYPLTSTLEFTAAFFGCFYAGAIAVTAWPPLNQTLLSELAFKATDAEVRFALTTQALRVKSHQQLASIPKLAELNWIETDQISTRDSHAWKVFHPETSQLAYLQYSSGSTGNPKGAMITHRNTLNNLSLLSTACEYTEADRHGGGICWLPVFHDMGLVGGVLQAVYTGGQVVMMSPVDFILKPIRWLKAISRYHASTTGGPNFAFDLCIRKTTPQQRSGLDLGSWSIAINGAEPISAETLKNFVKTYAPYGFRQEAFCPAYGMSETTVMVSLSKRKTPPIVQLLEQEALTNGVVQPIPTRTETDQSYPPRTTSEHRSVVGCGQIGENHTIIIVNPETKQRRQANQVGEIWIKGPSVAQGYWNRLKETEETFNAHLNTGEGPFLRTGDLGFIQNNEVFVTGRLKDMIILWGRNHYPHHIEATVEKSHPCLRPGCGAAFGVEFNGAEHLVVAQEVESRDLRNLKADVVIQAIRQNLAERHAVEAHSIVLTRSGSTPKTPTGKIQRSACRAQFLEGSLKVIERWTNSRIAEGILVSADLNTNGSVS</sequence>
<evidence type="ECO:0000256" key="1">
    <source>
        <dbReference type="ARBA" id="ARBA00006432"/>
    </source>
</evidence>